<reference evidence="3" key="1">
    <citation type="submission" date="2022-08" db="EMBL/GenBank/DDBJ databases">
        <authorList>
            <person name="Li F."/>
        </authorList>
    </citation>
    <scope>NUCLEOTIDE SEQUENCE</scope>
    <source>
        <strain evidence="3">MQZ15Z-1</strain>
    </source>
</reference>
<keyword evidence="4" id="KW-1185">Reference proteome</keyword>
<organism evidence="3 4">
    <name type="scientific">Ancylobacter mangrovi</name>
    <dbReference type="NCBI Taxonomy" id="2972472"/>
    <lineage>
        <taxon>Bacteria</taxon>
        <taxon>Pseudomonadati</taxon>
        <taxon>Pseudomonadota</taxon>
        <taxon>Alphaproteobacteria</taxon>
        <taxon>Hyphomicrobiales</taxon>
        <taxon>Xanthobacteraceae</taxon>
        <taxon>Ancylobacter</taxon>
    </lineage>
</organism>
<gene>
    <name evidence="3" type="ORF">NVS89_16255</name>
</gene>
<keyword evidence="2" id="KW-1133">Transmembrane helix</keyword>
<accession>A0A9X2T2X4</accession>
<dbReference type="NCBIfam" id="NF004633">
    <property type="entry name" value="PRK05978.1"/>
    <property type="match status" value="1"/>
</dbReference>
<evidence type="ECO:0000313" key="4">
    <source>
        <dbReference type="Proteomes" id="UP001151088"/>
    </source>
</evidence>
<proteinExistence type="predicted"/>
<name>A0A9X2T2X4_9HYPH</name>
<keyword evidence="2" id="KW-0472">Membrane</keyword>
<protein>
    <submittedName>
        <fullName evidence="3">DUF983 domain-containing protein</fullName>
    </submittedName>
</protein>
<comment type="caution">
    <text evidence="3">The sequence shown here is derived from an EMBL/GenBank/DDBJ whole genome shotgun (WGS) entry which is preliminary data.</text>
</comment>
<feature type="transmembrane region" description="Helical" evidence="2">
    <location>
        <begin position="61"/>
        <end position="80"/>
    </location>
</feature>
<dbReference type="RefSeq" id="WP_258733811.1">
    <property type="nucleotide sequence ID" value="NZ_JANTHZ010000007.1"/>
</dbReference>
<evidence type="ECO:0000256" key="1">
    <source>
        <dbReference type="SAM" id="MobiDB-lite"/>
    </source>
</evidence>
<dbReference type="Proteomes" id="UP001151088">
    <property type="component" value="Unassembled WGS sequence"/>
</dbReference>
<keyword evidence="2" id="KW-0812">Transmembrane</keyword>
<dbReference type="EMBL" id="JANTHZ010000007">
    <property type="protein sequence ID" value="MCS0496655.1"/>
    <property type="molecule type" value="Genomic_DNA"/>
</dbReference>
<feature type="region of interest" description="Disordered" evidence="1">
    <location>
        <begin position="128"/>
        <end position="152"/>
    </location>
</feature>
<feature type="transmembrane region" description="Helical" evidence="2">
    <location>
        <begin position="86"/>
        <end position="108"/>
    </location>
</feature>
<evidence type="ECO:0000256" key="2">
    <source>
        <dbReference type="SAM" id="Phobius"/>
    </source>
</evidence>
<dbReference type="AlphaFoldDB" id="A0A9X2T2X4"/>
<dbReference type="InterPro" id="IPR009325">
    <property type="entry name" value="DUF983"/>
</dbReference>
<sequence length="152" mass="16682">MKARPQYPYRPVGTALSRGLHMRCPACGEGKLFHAYLKVNERCPACGEALWHHRADDAPPYMVITIVGHIVVPLLLAVEMALHPAIWIHMVLWLPLTLILSLALLPAVKGALIGYQWALHMHGFDPSDPEHDPLPPSHRAQAAMGKPASLGS</sequence>
<dbReference type="Pfam" id="PF06170">
    <property type="entry name" value="DUF983"/>
    <property type="match status" value="1"/>
</dbReference>
<evidence type="ECO:0000313" key="3">
    <source>
        <dbReference type="EMBL" id="MCS0496655.1"/>
    </source>
</evidence>